<dbReference type="AlphaFoldDB" id="A0A2H1IKL6"/>
<dbReference type="GO" id="GO:0009028">
    <property type="term" value="F:tartronate-semialdehyde synthase activity"/>
    <property type="evidence" value="ECO:0007669"/>
    <property type="project" value="UniProtKB-EC"/>
</dbReference>
<organism evidence="2 3">
    <name type="scientific">Brevibacterium linens ATCC 9172</name>
    <dbReference type="NCBI Taxonomy" id="1255617"/>
    <lineage>
        <taxon>Bacteria</taxon>
        <taxon>Bacillati</taxon>
        <taxon>Actinomycetota</taxon>
        <taxon>Actinomycetes</taxon>
        <taxon>Micrococcales</taxon>
        <taxon>Brevibacteriaceae</taxon>
        <taxon>Brevibacterium</taxon>
    </lineage>
</organism>
<dbReference type="EC" id="4.1.1.47" evidence="2"/>
<dbReference type="Proteomes" id="UP000234641">
    <property type="component" value="Unassembled WGS sequence"/>
</dbReference>
<proteinExistence type="predicted"/>
<dbReference type="EMBL" id="FXYY01000005">
    <property type="protein sequence ID" value="SMX75757.1"/>
    <property type="molecule type" value="Genomic_DNA"/>
</dbReference>
<dbReference type="SUPFAM" id="SSF52518">
    <property type="entry name" value="Thiamin diphosphate-binding fold (THDP-binding)"/>
    <property type="match status" value="1"/>
</dbReference>
<evidence type="ECO:0000259" key="1">
    <source>
        <dbReference type="Pfam" id="PF02775"/>
    </source>
</evidence>
<evidence type="ECO:0000313" key="2">
    <source>
        <dbReference type="EMBL" id="SMX75757.1"/>
    </source>
</evidence>
<evidence type="ECO:0000313" key="3">
    <source>
        <dbReference type="Proteomes" id="UP000234641"/>
    </source>
</evidence>
<dbReference type="InterPro" id="IPR011766">
    <property type="entry name" value="TPP_enzyme_TPP-bd"/>
</dbReference>
<sequence length="148" mass="15844">MLEELAVGAQHRIPYVHIVVNNSYLGLIRQSQRGFEMDYEVSLAFENINAAGSASSGYGVDHVAVTQGLGCKALRVEDPELIGEGLRVAKGLMDEHQVPVVVEVILERVTNISMGIALDQINEFETLAQTPADAPSALSPMGELAAAK</sequence>
<dbReference type="GO" id="GO:0030976">
    <property type="term" value="F:thiamine pyrophosphate binding"/>
    <property type="evidence" value="ECO:0007669"/>
    <property type="project" value="InterPro"/>
</dbReference>
<protein>
    <submittedName>
        <fullName evidence="2">Thiamine pyrophosphate enzyme, C-terminal TPP binding domain</fullName>
        <ecNumber evidence="2">4.1.1.47</ecNumber>
    </submittedName>
</protein>
<accession>A0A2H1IKL6</accession>
<dbReference type="GO" id="GO:0000287">
    <property type="term" value="F:magnesium ion binding"/>
    <property type="evidence" value="ECO:0007669"/>
    <property type="project" value="UniProtKB-ARBA"/>
</dbReference>
<dbReference type="Gene3D" id="3.40.50.970">
    <property type="match status" value="1"/>
</dbReference>
<dbReference type="InterPro" id="IPR029061">
    <property type="entry name" value="THDP-binding"/>
</dbReference>
<name>A0A2H1IKL6_BRELN</name>
<reference evidence="2 3" key="1">
    <citation type="submission" date="2017-03" db="EMBL/GenBank/DDBJ databases">
        <authorList>
            <person name="Afonso C.L."/>
            <person name="Miller P.J."/>
            <person name="Scott M.A."/>
            <person name="Spackman E."/>
            <person name="Goraichik I."/>
            <person name="Dimitrov K.M."/>
            <person name="Suarez D.L."/>
            <person name="Swayne D.E."/>
        </authorList>
    </citation>
    <scope>NUCLEOTIDE SEQUENCE [LARGE SCALE GENOMIC DNA]</scope>
    <source>
        <strain evidence="2 3">ATCC 9172</strain>
    </source>
</reference>
<gene>
    <name evidence="2" type="ORF">BLIN9172_01173</name>
</gene>
<keyword evidence="2" id="KW-0456">Lyase</keyword>
<dbReference type="Pfam" id="PF02775">
    <property type="entry name" value="TPP_enzyme_C"/>
    <property type="match status" value="1"/>
</dbReference>
<feature type="domain" description="Thiamine pyrophosphate enzyme TPP-binding" evidence="1">
    <location>
        <begin position="2"/>
        <end position="104"/>
    </location>
</feature>